<dbReference type="InterPro" id="IPR035992">
    <property type="entry name" value="Ricin_B-like_lectins"/>
</dbReference>
<evidence type="ECO:0000256" key="6">
    <source>
        <dbReference type="ARBA" id="ARBA00022840"/>
    </source>
</evidence>
<keyword evidence="5 12" id="KW-0418">Kinase</keyword>
<dbReference type="EC" id="2.7.11.1" evidence="1"/>
<dbReference type="GO" id="GO:0005524">
    <property type="term" value="F:ATP binding"/>
    <property type="evidence" value="ECO:0007669"/>
    <property type="project" value="UniProtKB-UniRule"/>
</dbReference>
<proteinExistence type="predicted"/>
<dbReference type="PANTHER" id="PTHR43289:SF6">
    <property type="entry name" value="SERINE_THREONINE-PROTEIN KINASE NEKL-3"/>
    <property type="match status" value="1"/>
</dbReference>
<evidence type="ECO:0000256" key="8">
    <source>
        <dbReference type="ARBA" id="ARBA00048679"/>
    </source>
</evidence>
<evidence type="ECO:0000256" key="10">
    <source>
        <dbReference type="SAM" id="MobiDB-lite"/>
    </source>
</evidence>
<dbReference type="AlphaFoldDB" id="A0A3N4RPI0"/>
<evidence type="ECO:0000256" key="3">
    <source>
        <dbReference type="ARBA" id="ARBA00022679"/>
    </source>
</evidence>
<dbReference type="EMBL" id="RKQG01000001">
    <property type="protein sequence ID" value="RPE35263.1"/>
    <property type="molecule type" value="Genomic_DNA"/>
</dbReference>
<organism evidence="12 13">
    <name type="scientific">Kitasatospora cineracea</name>
    <dbReference type="NCBI Taxonomy" id="88074"/>
    <lineage>
        <taxon>Bacteria</taxon>
        <taxon>Bacillati</taxon>
        <taxon>Actinomycetota</taxon>
        <taxon>Actinomycetes</taxon>
        <taxon>Kitasatosporales</taxon>
        <taxon>Streptomycetaceae</taxon>
        <taxon>Kitasatospora</taxon>
    </lineage>
</organism>
<feature type="compositionally biased region" description="Gly residues" evidence="10">
    <location>
        <begin position="506"/>
        <end position="515"/>
    </location>
</feature>
<dbReference type="GO" id="GO:0004674">
    <property type="term" value="F:protein serine/threonine kinase activity"/>
    <property type="evidence" value="ECO:0007669"/>
    <property type="project" value="UniProtKB-KW"/>
</dbReference>
<dbReference type="GO" id="GO:0045717">
    <property type="term" value="P:negative regulation of fatty acid biosynthetic process"/>
    <property type="evidence" value="ECO:0007669"/>
    <property type="project" value="UniProtKB-ARBA"/>
</dbReference>
<feature type="compositionally biased region" description="Gly residues" evidence="10">
    <location>
        <begin position="431"/>
        <end position="443"/>
    </location>
</feature>
<dbReference type="CDD" id="cd00161">
    <property type="entry name" value="beta-trefoil_Ricin-like"/>
    <property type="match status" value="1"/>
</dbReference>
<dbReference type="InterPro" id="IPR000719">
    <property type="entry name" value="Prot_kinase_dom"/>
</dbReference>
<evidence type="ECO:0000313" key="13">
    <source>
        <dbReference type="Proteomes" id="UP000266906"/>
    </source>
</evidence>
<dbReference type="SMART" id="SM00220">
    <property type="entry name" value="S_TKc"/>
    <property type="match status" value="1"/>
</dbReference>
<dbReference type="PROSITE" id="PS00107">
    <property type="entry name" value="PROTEIN_KINASE_ATP"/>
    <property type="match status" value="1"/>
</dbReference>
<feature type="compositionally biased region" description="Gly residues" evidence="10">
    <location>
        <begin position="453"/>
        <end position="485"/>
    </location>
</feature>
<comment type="caution">
    <text evidence="12">The sequence shown here is derived from an EMBL/GenBank/DDBJ whole genome shotgun (WGS) entry which is preliminary data.</text>
</comment>
<dbReference type="PANTHER" id="PTHR43289">
    <property type="entry name" value="MITOGEN-ACTIVATED PROTEIN KINASE KINASE KINASE 20-RELATED"/>
    <property type="match status" value="1"/>
</dbReference>
<evidence type="ECO:0000256" key="9">
    <source>
        <dbReference type="PROSITE-ProRule" id="PRU10141"/>
    </source>
</evidence>
<keyword evidence="2" id="KW-0723">Serine/threonine-protein kinase</keyword>
<dbReference type="InterPro" id="IPR008271">
    <property type="entry name" value="Ser/Thr_kinase_AS"/>
</dbReference>
<feature type="compositionally biased region" description="Low complexity" evidence="10">
    <location>
        <begin position="494"/>
        <end position="505"/>
    </location>
</feature>
<evidence type="ECO:0000256" key="2">
    <source>
        <dbReference type="ARBA" id="ARBA00022527"/>
    </source>
</evidence>
<protein>
    <recommendedName>
        <fullName evidence="1">non-specific serine/threonine protein kinase</fullName>
        <ecNumber evidence="1">2.7.11.1</ecNumber>
    </recommendedName>
</protein>
<sequence length="645" mass="64392">MLGGLRDMWGRGTVLGGRYALSERLGSGAMGEVWRAEDQVLGRQVAVKIVLPALLEDEVFAARFRREATVLAAMNHRGVVHIHDYGEDGTDPDARTAYIVMELLTGKPLDKARGRTAFPPDRALDVAAQVLDALHAAHQQGIVHRDIKPSNLMIDQDGRVTVTDFGIARTLADTRITTAHAVIGTALYMAPERAEGKDASAVSDLYSVGVVLYELLAGTVPFTGGTPLEVVLKHVREPVPELPAEIPVPVRALVARALAKQPEDRHRDAAAMALAARRAMSTPAGFGAVLSAPEPVEPPPALPAPAVPAAPAKPESTPAPAPAPTEPAPARDKHAGRRRLATLILPVVLVGGGGVTAQQFDLLPWQHPDQRTTAGSTPSPGSPATGPAASATPPSTAPGTAQADPTPPASAPATDQAGNPVPPGTDPGTGANPGTGNGGGSNPGGTTNSSGGSNPGTGSGSNPGTGAGSASGGGSGNGGGGGGGSTPNQPKPTTPATTPPATGSGPAKGCGGSGWGHLVNTGSGRSVGLGSDAVSAGVPVVSGGYTSYGWIMSSSNGVVTFTACAANSGISLGAPYAGSPNAAELAGASSYGDMTSWMVTDAGSGSFQLKFGYGIQSCLTDNGSGAALTVGTCSPGAKSQLFRFS</sequence>
<feature type="compositionally biased region" description="Low complexity" evidence="10">
    <location>
        <begin position="372"/>
        <end position="404"/>
    </location>
</feature>
<evidence type="ECO:0000256" key="4">
    <source>
        <dbReference type="ARBA" id="ARBA00022741"/>
    </source>
</evidence>
<feature type="binding site" evidence="9">
    <location>
        <position position="48"/>
    </location>
    <ligand>
        <name>ATP</name>
        <dbReference type="ChEBI" id="CHEBI:30616"/>
    </ligand>
</feature>
<reference evidence="12 13" key="1">
    <citation type="submission" date="2018-11" db="EMBL/GenBank/DDBJ databases">
        <title>Sequencing the genomes of 1000 actinobacteria strains.</title>
        <authorList>
            <person name="Klenk H.-P."/>
        </authorList>
    </citation>
    <scope>NUCLEOTIDE SEQUENCE [LARGE SCALE GENOMIC DNA]</scope>
    <source>
        <strain evidence="12 13">DSM 44781</strain>
    </source>
</reference>
<dbReference type="CDD" id="cd14014">
    <property type="entry name" value="STKc_PknB_like"/>
    <property type="match status" value="1"/>
</dbReference>
<gene>
    <name evidence="12" type="ORF">EDD38_3610</name>
</gene>
<feature type="region of interest" description="Disordered" evidence="10">
    <location>
        <begin position="290"/>
        <end position="335"/>
    </location>
</feature>
<comment type="catalytic activity">
    <reaction evidence="7">
        <text>L-threonyl-[protein] + ATP = O-phospho-L-threonyl-[protein] + ADP + H(+)</text>
        <dbReference type="Rhea" id="RHEA:46608"/>
        <dbReference type="Rhea" id="RHEA-COMP:11060"/>
        <dbReference type="Rhea" id="RHEA-COMP:11605"/>
        <dbReference type="ChEBI" id="CHEBI:15378"/>
        <dbReference type="ChEBI" id="CHEBI:30013"/>
        <dbReference type="ChEBI" id="CHEBI:30616"/>
        <dbReference type="ChEBI" id="CHEBI:61977"/>
        <dbReference type="ChEBI" id="CHEBI:456216"/>
        <dbReference type="EC" id="2.7.11.1"/>
    </reaction>
</comment>
<evidence type="ECO:0000256" key="7">
    <source>
        <dbReference type="ARBA" id="ARBA00047899"/>
    </source>
</evidence>
<feature type="compositionally biased region" description="Pro residues" evidence="10">
    <location>
        <begin position="317"/>
        <end position="327"/>
    </location>
</feature>
<feature type="region of interest" description="Disordered" evidence="10">
    <location>
        <begin position="367"/>
        <end position="516"/>
    </location>
</feature>
<keyword evidence="3" id="KW-0808">Transferase</keyword>
<name>A0A3N4RPI0_9ACTN</name>
<keyword evidence="6 9" id="KW-0067">ATP-binding</keyword>
<dbReference type="PROSITE" id="PS00108">
    <property type="entry name" value="PROTEIN_KINASE_ST"/>
    <property type="match status" value="1"/>
</dbReference>
<feature type="domain" description="Protein kinase" evidence="11">
    <location>
        <begin position="19"/>
        <end position="280"/>
    </location>
</feature>
<evidence type="ECO:0000259" key="11">
    <source>
        <dbReference type="PROSITE" id="PS50011"/>
    </source>
</evidence>
<feature type="compositionally biased region" description="Pro residues" evidence="10">
    <location>
        <begin position="295"/>
        <end position="308"/>
    </location>
</feature>
<dbReference type="Pfam" id="PF00069">
    <property type="entry name" value="Pkinase"/>
    <property type="match status" value="1"/>
</dbReference>
<dbReference type="FunFam" id="3.30.200.20:FF:000035">
    <property type="entry name" value="Serine/threonine protein kinase Stk1"/>
    <property type="match status" value="1"/>
</dbReference>
<keyword evidence="4 9" id="KW-0547">Nucleotide-binding</keyword>
<dbReference type="InterPro" id="IPR011009">
    <property type="entry name" value="Kinase-like_dom_sf"/>
</dbReference>
<dbReference type="SUPFAM" id="SSF56112">
    <property type="entry name" value="Protein kinase-like (PK-like)"/>
    <property type="match status" value="1"/>
</dbReference>
<dbReference type="Gene3D" id="3.30.200.20">
    <property type="entry name" value="Phosphorylase Kinase, domain 1"/>
    <property type="match status" value="1"/>
</dbReference>
<dbReference type="Proteomes" id="UP000266906">
    <property type="component" value="Unassembled WGS sequence"/>
</dbReference>
<keyword evidence="13" id="KW-1185">Reference proteome</keyword>
<evidence type="ECO:0000256" key="5">
    <source>
        <dbReference type="ARBA" id="ARBA00022777"/>
    </source>
</evidence>
<comment type="catalytic activity">
    <reaction evidence="8">
        <text>L-seryl-[protein] + ATP = O-phospho-L-seryl-[protein] + ADP + H(+)</text>
        <dbReference type="Rhea" id="RHEA:17989"/>
        <dbReference type="Rhea" id="RHEA-COMP:9863"/>
        <dbReference type="Rhea" id="RHEA-COMP:11604"/>
        <dbReference type="ChEBI" id="CHEBI:15378"/>
        <dbReference type="ChEBI" id="CHEBI:29999"/>
        <dbReference type="ChEBI" id="CHEBI:30616"/>
        <dbReference type="ChEBI" id="CHEBI:83421"/>
        <dbReference type="ChEBI" id="CHEBI:456216"/>
        <dbReference type="EC" id="2.7.11.1"/>
    </reaction>
</comment>
<evidence type="ECO:0000313" key="12">
    <source>
        <dbReference type="EMBL" id="RPE35263.1"/>
    </source>
</evidence>
<dbReference type="InterPro" id="IPR017441">
    <property type="entry name" value="Protein_kinase_ATP_BS"/>
</dbReference>
<dbReference type="Gene3D" id="1.10.510.10">
    <property type="entry name" value="Transferase(Phosphotransferase) domain 1"/>
    <property type="match status" value="1"/>
</dbReference>
<accession>A0A3N4RPI0</accession>
<evidence type="ECO:0000256" key="1">
    <source>
        <dbReference type="ARBA" id="ARBA00012513"/>
    </source>
</evidence>
<dbReference type="SUPFAM" id="SSF50370">
    <property type="entry name" value="Ricin B-like lectins"/>
    <property type="match status" value="1"/>
</dbReference>
<dbReference type="PROSITE" id="PS50011">
    <property type="entry name" value="PROTEIN_KINASE_DOM"/>
    <property type="match status" value="1"/>
</dbReference>
<dbReference type="FunFam" id="1.10.510.10:FF:000021">
    <property type="entry name" value="Serine/threonine protein kinase"/>
    <property type="match status" value="1"/>
</dbReference>